<dbReference type="NCBIfam" id="NF005559">
    <property type="entry name" value="PRK07231.1"/>
    <property type="match status" value="1"/>
</dbReference>
<dbReference type="AlphaFoldDB" id="A0A1I5TDF3"/>
<dbReference type="PANTHER" id="PTHR24321">
    <property type="entry name" value="DEHYDROGENASES, SHORT CHAIN"/>
    <property type="match status" value="1"/>
</dbReference>
<name>A0A1I5TDF3_9BACT</name>
<dbReference type="STRING" id="1465490.SAMN05444277_10267"/>
<evidence type="ECO:0000256" key="1">
    <source>
        <dbReference type="ARBA" id="ARBA00006484"/>
    </source>
</evidence>
<gene>
    <name evidence="3" type="ORF">SAMN05444277_10267</name>
</gene>
<dbReference type="RefSeq" id="WP_090655487.1">
    <property type="nucleotide sequence ID" value="NZ_FOXQ01000002.1"/>
</dbReference>
<evidence type="ECO:0000313" key="4">
    <source>
        <dbReference type="Proteomes" id="UP000199031"/>
    </source>
</evidence>
<dbReference type="InterPro" id="IPR036291">
    <property type="entry name" value="NAD(P)-bd_dom_sf"/>
</dbReference>
<evidence type="ECO:0000313" key="3">
    <source>
        <dbReference type="EMBL" id="SFP81075.1"/>
    </source>
</evidence>
<dbReference type="Gene3D" id="3.40.50.720">
    <property type="entry name" value="NAD(P)-binding Rossmann-like Domain"/>
    <property type="match status" value="1"/>
</dbReference>
<sequence>MSNKVLIVSGGASGLGLAAAEKFAKNGYSAVLIDIDEVKGKKAEEKIRSMGVDAIFCKCDISNKEEVQQAAQQAKERFGRVDVLINNAGLEVRGSILQCTEEDWVRLYNINLKGIYYMSNAFVPSMVEQKKGAIVNTGSILGYRTVPERAAYSSSKGAIDTLTRSMAFDLAQHNIRVNCVVPGAIDTPLIRGSINDSPDPAETEKTLGSKSVFGRMGKPEEVANVMYFLASDEASFVTGAAYFVDGGWSIM</sequence>
<keyword evidence="4" id="KW-1185">Reference proteome</keyword>
<dbReference type="PRINTS" id="PR00080">
    <property type="entry name" value="SDRFAMILY"/>
</dbReference>
<dbReference type="Pfam" id="PF13561">
    <property type="entry name" value="adh_short_C2"/>
    <property type="match status" value="1"/>
</dbReference>
<reference evidence="3 4" key="1">
    <citation type="submission" date="2016-10" db="EMBL/GenBank/DDBJ databases">
        <authorList>
            <person name="de Groot N.N."/>
        </authorList>
    </citation>
    <scope>NUCLEOTIDE SEQUENCE [LARGE SCALE GENOMIC DNA]</scope>
    <source>
        <strain evidence="3 4">DSM 28286</strain>
    </source>
</reference>
<dbReference type="EMBL" id="FOXQ01000002">
    <property type="protein sequence ID" value="SFP81075.1"/>
    <property type="molecule type" value="Genomic_DNA"/>
</dbReference>
<dbReference type="InterPro" id="IPR020904">
    <property type="entry name" value="Sc_DH/Rdtase_CS"/>
</dbReference>
<comment type="similarity">
    <text evidence="1">Belongs to the short-chain dehydrogenases/reductases (SDR) family.</text>
</comment>
<accession>A0A1I5TDF3</accession>
<dbReference type="PROSITE" id="PS00061">
    <property type="entry name" value="ADH_SHORT"/>
    <property type="match status" value="1"/>
</dbReference>
<proteinExistence type="inferred from homology"/>
<dbReference type="Proteomes" id="UP000199031">
    <property type="component" value="Unassembled WGS sequence"/>
</dbReference>
<dbReference type="GO" id="GO:0016491">
    <property type="term" value="F:oxidoreductase activity"/>
    <property type="evidence" value="ECO:0007669"/>
    <property type="project" value="UniProtKB-KW"/>
</dbReference>
<organism evidence="3 4">
    <name type="scientific">Parafilimonas terrae</name>
    <dbReference type="NCBI Taxonomy" id="1465490"/>
    <lineage>
        <taxon>Bacteria</taxon>
        <taxon>Pseudomonadati</taxon>
        <taxon>Bacteroidota</taxon>
        <taxon>Chitinophagia</taxon>
        <taxon>Chitinophagales</taxon>
        <taxon>Chitinophagaceae</taxon>
        <taxon>Parafilimonas</taxon>
    </lineage>
</organism>
<dbReference type="SUPFAM" id="SSF51735">
    <property type="entry name" value="NAD(P)-binding Rossmann-fold domains"/>
    <property type="match status" value="1"/>
</dbReference>
<protein>
    <submittedName>
        <fullName evidence="3">Dihydroanticapsin dehydrogenase</fullName>
    </submittedName>
</protein>
<dbReference type="PRINTS" id="PR00081">
    <property type="entry name" value="GDHRDH"/>
</dbReference>
<keyword evidence="2" id="KW-0560">Oxidoreductase</keyword>
<dbReference type="CDD" id="cd05233">
    <property type="entry name" value="SDR_c"/>
    <property type="match status" value="1"/>
</dbReference>
<evidence type="ECO:0000256" key="2">
    <source>
        <dbReference type="ARBA" id="ARBA00023002"/>
    </source>
</evidence>
<dbReference type="FunFam" id="3.40.50.720:FF:000084">
    <property type="entry name" value="Short-chain dehydrogenase reductase"/>
    <property type="match status" value="1"/>
</dbReference>
<dbReference type="OrthoDB" id="597477at2"/>
<dbReference type="PANTHER" id="PTHR24321:SF8">
    <property type="entry name" value="ESTRADIOL 17-BETA-DEHYDROGENASE 8-RELATED"/>
    <property type="match status" value="1"/>
</dbReference>
<dbReference type="InterPro" id="IPR002347">
    <property type="entry name" value="SDR_fam"/>
</dbReference>